<dbReference type="InterPro" id="IPR000897">
    <property type="entry name" value="SRP54_GTPase_dom"/>
</dbReference>
<comment type="subcellular location">
    <subcellularLocation>
        <location evidence="10">Cell membrane</location>
        <topology evidence="10">Peripheral membrane protein</topology>
        <orientation evidence="10">Cytoplasmic side</orientation>
    </subcellularLocation>
    <subcellularLocation>
        <location evidence="10">Cytoplasm</location>
    </subcellularLocation>
</comment>
<proteinExistence type="inferred from homology"/>
<dbReference type="SUPFAM" id="SSF52540">
    <property type="entry name" value="P-loop containing nucleoside triphosphate hydrolases"/>
    <property type="match status" value="1"/>
</dbReference>
<keyword evidence="6 10" id="KW-0472">Membrane</keyword>
<comment type="similarity">
    <text evidence="10">Belongs to the GTP-binding SRP family. FtsY subfamily.</text>
</comment>
<feature type="binding site" evidence="10">
    <location>
        <begin position="286"/>
        <end position="290"/>
    </location>
    <ligand>
        <name>GTP</name>
        <dbReference type="ChEBI" id="CHEBI:37565"/>
    </ligand>
</feature>
<evidence type="ECO:0000256" key="2">
    <source>
        <dbReference type="ARBA" id="ARBA00022490"/>
    </source>
</evidence>
<feature type="region of interest" description="Disordered" evidence="11">
    <location>
        <begin position="1"/>
        <end position="60"/>
    </location>
</feature>
<dbReference type="OrthoDB" id="9804720at2"/>
<dbReference type="InterPro" id="IPR004390">
    <property type="entry name" value="SR_rcpt_FtsY"/>
</dbReference>
<keyword evidence="4 10" id="KW-0378">Hydrolase</keyword>
<dbReference type="FunFam" id="1.20.120.140:FF:000002">
    <property type="entry name" value="Signal recognition particle receptor FtsY"/>
    <property type="match status" value="1"/>
</dbReference>
<comment type="catalytic activity">
    <reaction evidence="8 10">
        <text>GTP + H2O = GDP + phosphate + H(+)</text>
        <dbReference type="Rhea" id="RHEA:19669"/>
        <dbReference type="ChEBI" id="CHEBI:15377"/>
        <dbReference type="ChEBI" id="CHEBI:15378"/>
        <dbReference type="ChEBI" id="CHEBI:37565"/>
        <dbReference type="ChEBI" id="CHEBI:43474"/>
        <dbReference type="ChEBI" id="CHEBI:58189"/>
        <dbReference type="EC" id="3.6.5.4"/>
    </reaction>
</comment>
<evidence type="ECO:0000256" key="1">
    <source>
        <dbReference type="ARBA" id="ARBA00022475"/>
    </source>
</evidence>
<evidence type="ECO:0000256" key="5">
    <source>
        <dbReference type="ARBA" id="ARBA00023134"/>
    </source>
</evidence>
<dbReference type="InterPro" id="IPR042101">
    <property type="entry name" value="SRP54_N_sf"/>
</dbReference>
<keyword evidence="1 10" id="KW-1003">Cell membrane</keyword>
<dbReference type="PANTHER" id="PTHR43134:SF1">
    <property type="entry name" value="SIGNAL RECOGNITION PARTICLE RECEPTOR SUBUNIT ALPHA"/>
    <property type="match status" value="1"/>
</dbReference>
<dbReference type="RefSeq" id="WP_106647776.1">
    <property type="nucleotide sequence ID" value="NZ_BMGO01000001.1"/>
</dbReference>
<evidence type="ECO:0000313" key="13">
    <source>
        <dbReference type="Proteomes" id="UP000232693"/>
    </source>
</evidence>
<comment type="subunit">
    <text evidence="10">Part of the signal recognition particle protein translocation system, which is composed of SRP and FtsY. SRP is a ribonucleoprotein composed of Ffh and a 4.5S RNA molecule.</text>
</comment>
<dbReference type="GO" id="GO:0005525">
    <property type="term" value="F:GTP binding"/>
    <property type="evidence" value="ECO:0007669"/>
    <property type="project" value="UniProtKB-UniRule"/>
</dbReference>
<dbReference type="PANTHER" id="PTHR43134">
    <property type="entry name" value="SIGNAL RECOGNITION PARTICLE RECEPTOR SUBUNIT ALPHA"/>
    <property type="match status" value="1"/>
</dbReference>
<dbReference type="PROSITE" id="PS00300">
    <property type="entry name" value="SRP54"/>
    <property type="match status" value="1"/>
</dbReference>
<feature type="binding site" evidence="10">
    <location>
        <begin position="350"/>
        <end position="353"/>
    </location>
    <ligand>
        <name>GTP</name>
        <dbReference type="ChEBI" id="CHEBI:37565"/>
    </ligand>
</feature>
<dbReference type="InterPro" id="IPR003593">
    <property type="entry name" value="AAA+_ATPase"/>
</dbReference>
<dbReference type="CDD" id="cd17874">
    <property type="entry name" value="FtsY"/>
    <property type="match status" value="1"/>
</dbReference>
<evidence type="ECO:0000256" key="6">
    <source>
        <dbReference type="ARBA" id="ARBA00023136"/>
    </source>
</evidence>
<dbReference type="InterPro" id="IPR027417">
    <property type="entry name" value="P-loop_NTPase"/>
</dbReference>
<dbReference type="GO" id="GO:0005737">
    <property type="term" value="C:cytoplasm"/>
    <property type="evidence" value="ECO:0007669"/>
    <property type="project" value="UniProtKB-SubCell"/>
</dbReference>
<keyword evidence="7 10" id="KW-0675">Receptor</keyword>
<evidence type="ECO:0000256" key="4">
    <source>
        <dbReference type="ARBA" id="ARBA00022801"/>
    </source>
</evidence>
<name>A0A2K9ALY5_9GAMM</name>
<dbReference type="NCBIfam" id="TIGR00064">
    <property type="entry name" value="ftsY"/>
    <property type="match status" value="1"/>
</dbReference>
<dbReference type="GO" id="GO:0003924">
    <property type="term" value="F:GTPase activity"/>
    <property type="evidence" value="ECO:0007669"/>
    <property type="project" value="UniProtKB-UniRule"/>
</dbReference>
<evidence type="ECO:0000313" key="12">
    <source>
        <dbReference type="EMBL" id="AUD79944.1"/>
    </source>
</evidence>
<sequence length="405" mass="44572">MSDSKSKDKSKRGLFGWFGKKDSTESSSQFESEHSPEEEVLEEAEHQLEEQIEEQVEQDIEEAYEHQVQHEEQIESSAPTLIEQNQQDADQEPTEKKGFFARLKAGLSRTRGQLADSLANLVLGSKVIDDDLLEDIETQLLMADVGVSATRKIIDDLTEKAARKELKDPQALMERLRELLSEIIEPCSKPLELTHKPFVILMVGVNGVGKTTTIGKLAKKFQSEGKSVMLAAGDTFRAAAVEQLQVWGERNNIHVTAQHTGADSASVIFDALQAAQARNIDVLIADTAGRLHTKSNLMDELAKVKRVMQKLDPSAPHETMLVVDAGTGQNALNQAEHFNKAVPLSGITITKLDGTAKGGIIFALADKMKTPIRFIGVGESIDDLREFNGQDFIQALFATNDNAEK</sequence>
<dbReference type="EMBL" id="CP025120">
    <property type="protein sequence ID" value="AUD79944.1"/>
    <property type="molecule type" value="Genomic_DNA"/>
</dbReference>
<dbReference type="GO" id="GO:0005886">
    <property type="term" value="C:plasma membrane"/>
    <property type="evidence" value="ECO:0007669"/>
    <property type="project" value="UniProtKB-SubCell"/>
</dbReference>
<dbReference type="Gene3D" id="1.20.120.140">
    <property type="entry name" value="Signal recognition particle SRP54, nucleotide-binding domain"/>
    <property type="match status" value="1"/>
</dbReference>
<dbReference type="FunFam" id="3.40.50.300:FF:000053">
    <property type="entry name" value="Signal recognition particle receptor FtsY"/>
    <property type="match status" value="1"/>
</dbReference>
<dbReference type="SMART" id="SM00382">
    <property type="entry name" value="AAA"/>
    <property type="match status" value="1"/>
</dbReference>
<protein>
    <recommendedName>
        <fullName evidence="10">Signal recognition particle receptor FtsY</fullName>
        <shortName evidence="10">SRP receptor</shortName>
        <ecNumber evidence="10">3.6.5.4</ecNumber>
    </recommendedName>
</protein>
<keyword evidence="2 10" id="KW-0963">Cytoplasm</keyword>
<comment type="function">
    <text evidence="9 10">Involved in targeting and insertion of nascent membrane proteins into the cytoplasmic membrane. Acts as a receptor for the complex formed by the signal recognition particle (SRP) and the ribosome-nascent chain (RNC). Interaction with SRP-RNC leads to the transfer of the RNC complex to the Sec translocase for insertion into the membrane, the hydrolysis of GTP by both Ffh and FtsY, and the dissociation of the SRP-FtsY complex into the individual components.</text>
</comment>
<dbReference type="HAMAP" id="MF_00920">
    <property type="entry name" value="FtsY"/>
    <property type="match status" value="1"/>
</dbReference>
<reference evidence="12 13" key="1">
    <citation type="submission" date="2017-12" db="EMBL/GenBank/DDBJ databases">
        <title>Kangiella profundi FT102 completed genome.</title>
        <authorList>
            <person name="Xu J."/>
            <person name="Wang J."/>
            <person name="Lu Y."/>
        </authorList>
    </citation>
    <scope>NUCLEOTIDE SEQUENCE [LARGE SCALE GENOMIC DNA]</scope>
    <source>
        <strain evidence="12 13">FT102</strain>
    </source>
</reference>
<dbReference type="Proteomes" id="UP000232693">
    <property type="component" value="Chromosome"/>
</dbReference>
<organism evidence="12 13">
    <name type="scientific">Kangiella profundi</name>
    <dbReference type="NCBI Taxonomy" id="1561924"/>
    <lineage>
        <taxon>Bacteria</taxon>
        <taxon>Pseudomonadati</taxon>
        <taxon>Pseudomonadota</taxon>
        <taxon>Gammaproteobacteria</taxon>
        <taxon>Kangiellales</taxon>
        <taxon>Kangiellaceae</taxon>
        <taxon>Kangiella</taxon>
    </lineage>
</organism>
<dbReference type="GO" id="GO:0005047">
    <property type="term" value="F:signal recognition particle binding"/>
    <property type="evidence" value="ECO:0007669"/>
    <property type="project" value="TreeGrafter"/>
</dbReference>
<dbReference type="Gene3D" id="3.40.50.300">
    <property type="entry name" value="P-loop containing nucleotide triphosphate hydrolases"/>
    <property type="match status" value="1"/>
</dbReference>
<feature type="binding site" evidence="10">
    <location>
        <begin position="204"/>
        <end position="211"/>
    </location>
    <ligand>
        <name>GTP</name>
        <dbReference type="ChEBI" id="CHEBI:37565"/>
    </ligand>
</feature>
<dbReference type="GO" id="GO:0006614">
    <property type="term" value="P:SRP-dependent cotranslational protein targeting to membrane"/>
    <property type="evidence" value="ECO:0007669"/>
    <property type="project" value="InterPro"/>
</dbReference>
<gene>
    <name evidence="10" type="primary">ftsY</name>
    <name evidence="12" type="ORF">CW740_12050</name>
</gene>
<feature type="compositionally biased region" description="Basic and acidic residues" evidence="11">
    <location>
        <begin position="31"/>
        <end position="49"/>
    </location>
</feature>
<keyword evidence="13" id="KW-1185">Reference proteome</keyword>
<evidence type="ECO:0000256" key="8">
    <source>
        <dbReference type="ARBA" id="ARBA00048027"/>
    </source>
</evidence>
<dbReference type="Pfam" id="PF00448">
    <property type="entry name" value="SRP54"/>
    <property type="match status" value="1"/>
</dbReference>
<evidence type="ECO:0000256" key="3">
    <source>
        <dbReference type="ARBA" id="ARBA00022741"/>
    </source>
</evidence>
<evidence type="ECO:0000256" key="7">
    <source>
        <dbReference type="ARBA" id="ARBA00023170"/>
    </source>
</evidence>
<dbReference type="AlphaFoldDB" id="A0A2K9ALY5"/>
<evidence type="ECO:0000256" key="10">
    <source>
        <dbReference type="HAMAP-Rule" id="MF_00920"/>
    </source>
</evidence>
<keyword evidence="3 10" id="KW-0547">Nucleotide-binding</keyword>
<accession>A0A2K9ALY5</accession>
<evidence type="ECO:0000256" key="9">
    <source>
        <dbReference type="ARBA" id="ARBA00053570"/>
    </source>
</evidence>
<dbReference type="InterPro" id="IPR013822">
    <property type="entry name" value="Signal_recog_particl_SRP54_hlx"/>
</dbReference>
<dbReference type="SMART" id="SM00962">
    <property type="entry name" value="SRP54"/>
    <property type="match status" value="1"/>
</dbReference>
<dbReference type="SUPFAM" id="SSF47364">
    <property type="entry name" value="Domain of the SRP/SRP receptor G-proteins"/>
    <property type="match status" value="1"/>
</dbReference>
<dbReference type="SMART" id="SM00963">
    <property type="entry name" value="SRP54_N"/>
    <property type="match status" value="1"/>
</dbReference>
<keyword evidence="5 10" id="KW-0342">GTP-binding</keyword>
<dbReference type="InterPro" id="IPR036225">
    <property type="entry name" value="SRP/SRP_N"/>
</dbReference>
<dbReference type="EC" id="3.6.5.4" evidence="10"/>
<dbReference type="KEGG" id="kpd:CW740_12050"/>
<dbReference type="Pfam" id="PF02881">
    <property type="entry name" value="SRP54_N"/>
    <property type="match status" value="1"/>
</dbReference>
<feature type="compositionally biased region" description="Acidic residues" evidence="11">
    <location>
        <begin position="50"/>
        <end position="60"/>
    </location>
</feature>
<evidence type="ECO:0000256" key="11">
    <source>
        <dbReference type="SAM" id="MobiDB-lite"/>
    </source>
</evidence>